<feature type="region of interest" description="Disordered" evidence="1">
    <location>
        <begin position="379"/>
        <end position="415"/>
    </location>
</feature>
<proteinExistence type="predicted"/>
<comment type="caution">
    <text evidence="2">The sequence shown here is derived from an EMBL/GenBank/DDBJ whole genome shotgun (WGS) entry which is preliminary data.</text>
</comment>
<evidence type="ECO:0000313" key="2">
    <source>
        <dbReference type="EMBL" id="KAH8993438.1"/>
    </source>
</evidence>
<gene>
    <name evidence="2" type="ORF">EDB92DRAFT_2113767</name>
</gene>
<evidence type="ECO:0000256" key="1">
    <source>
        <dbReference type="SAM" id="MobiDB-lite"/>
    </source>
</evidence>
<reference evidence="2" key="1">
    <citation type="submission" date="2022-01" db="EMBL/GenBank/DDBJ databases">
        <title>Comparative genomics reveals a dynamic genome evolution in the ectomycorrhizal milk-cap (Lactarius) mushrooms.</title>
        <authorList>
            <consortium name="DOE Joint Genome Institute"/>
            <person name="Lebreton A."/>
            <person name="Tang N."/>
            <person name="Kuo A."/>
            <person name="LaButti K."/>
            <person name="Drula E."/>
            <person name="Barry K."/>
            <person name="Clum A."/>
            <person name="Lipzen A."/>
            <person name="Mousain D."/>
            <person name="Ng V."/>
            <person name="Wang R."/>
            <person name="Wang X."/>
            <person name="Dai Y."/>
            <person name="Henrissat B."/>
            <person name="Grigoriev I.V."/>
            <person name="Guerin-Laguette A."/>
            <person name="Yu F."/>
            <person name="Martin F.M."/>
        </authorList>
    </citation>
    <scope>NUCLEOTIDE SEQUENCE</scope>
    <source>
        <strain evidence="2">QP</strain>
    </source>
</reference>
<accession>A0AAD4Q902</accession>
<sequence>MAASNIAKLFKAFPDLEEYAIKLMPCMASVKTRTPTCVIRIEGYKAIVRMSEEQPRWLERNVGVLVQLLQSDEPEEVTLGVLCDQIELSDGSMEDEDKTIHDRLHALVAAFLTQDARKPLLAQLQGQGRGAAKQEDALIDTLIKAVSKSSVADAAKISSSFCPLSTTDGRGGAGTRPRARAEPGEPGGAVFALFFAPSPIKTGSSESDLEIWQSTGSAYDTICSDVMCIECSVDGGTARYILRTTGNQNCFGRNIGDSPMVVVWPSRGADSKYISVALSQRKAPYEVMPAPDPYLPFTAKLSITDTYMRAPLYQSFRFFIAFCAGHRGEPPNSFHSESPAGWNAEHHLDIQPHAPGIGGPRCPYIDTPHNLARHARIPTIPAEPPVPFPPPPPVHPDIPTPIPKKKTTTTRRQLR</sequence>
<dbReference type="Proteomes" id="UP001201163">
    <property type="component" value="Unassembled WGS sequence"/>
</dbReference>
<dbReference type="EMBL" id="JAKELL010000018">
    <property type="protein sequence ID" value="KAH8993438.1"/>
    <property type="molecule type" value="Genomic_DNA"/>
</dbReference>
<evidence type="ECO:0000313" key="3">
    <source>
        <dbReference type="Proteomes" id="UP001201163"/>
    </source>
</evidence>
<name>A0AAD4Q902_9AGAM</name>
<organism evidence="2 3">
    <name type="scientific">Lactarius akahatsu</name>
    <dbReference type="NCBI Taxonomy" id="416441"/>
    <lineage>
        <taxon>Eukaryota</taxon>
        <taxon>Fungi</taxon>
        <taxon>Dikarya</taxon>
        <taxon>Basidiomycota</taxon>
        <taxon>Agaricomycotina</taxon>
        <taxon>Agaricomycetes</taxon>
        <taxon>Russulales</taxon>
        <taxon>Russulaceae</taxon>
        <taxon>Lactarius</taxon>
    </lineage>
</organism>
<protein>
    <submittedName>
        <fullName evidence="2">Uncharacterized protein</fullName>
    </submittedName>
</protein>
<feature type="compositionally biased region" description="Pro residues" evidence="1">
    <location>
        <begin position="381"/>
        <end position="402"/>
    </location>
</feature>
<keyword evidence="3" id="KW-1185">Reference proteome</keyword>
<feature type="compositionally biased region" description="Basic residues" evidence="1">
    <location>
        <begin position="403"/>
        <end position="415"/>
    </location>
</feature>
<dbReference type="AlphaFoldDB" id="A0AAD4Q902"/>